<dbReference type="EMBL" id="FNZR01000004">
    <property type="protein sequence ID" value="SEL35049.1"/>
    <property type="molecule type" value="Genomic_DNA"/>
</dbReference>
<evidence type="ECO:0000259" key="6">
    <source>
        <dbReference type="Pfam" id="PF25944"/>
    </source>
</evidence>
<feature type="domain" description="Multidrug resistance protein MdtA-like alpha-helical hairpin" evidence="4">
    <location>
        <begin position="110"/>
        <end position="177"/>
    </location>
</feature>
<evidence type="ECO:0000313" key="7">
    <source>
        <dbReference type="EMBL" id="SEL35049.1"/>
    </source>
</evidence>
<reference evidence="8" key="1">
    <citation type="submission" date="2016-10" db="EMBL/GenBank/DDBJ databases">
        <authorList>
            <person name="Varghese N."/>
            <person name="Submissions S."/>
        </authorList>
    </citation>
    <scope>NUCLEOTIDE SEQUENCE [LARGE SCALE GENOMIC DNA]</scope>
    <source>
        <strain evidence="8">Jip14</strain>
    </source>
</reference>
<dbReference type="Gene3D" id="2.40.50.100">
    <property type="match status" value="1"/>
</dbReference>
<feature type="domain" description="Multidrug resistance protein MdtA-like beta-barrel" evidence="6">
    <location>
        <begin position="214"/>
        <end position="284"/>
    </location>
</feature>
<dbReference type="Pfam" id="PF25944">
    <property type="entry name" value="Beta-barrel_RND"/>
    <property type="match status" value="1"/>
</dbReference>
<dbReference type="Pfam" id="PF25917">
    <property type="entry name" value="BSH_RND"/>
    <property type="match status" value="1"/>
</dbReference>
<gene>
    <name evidence="7" type="ORF">SAMN05421740_104371</name>
</gene>
<name>A0A1H7PHG3_9SPHI</name>
<dbReference type="Gene3D" id="2.40.30.170">
    <property type="match status" value="1"/>
</dbReference>
<dbReference type="InterPro" id="IPR006143">
    <property type="entry name" value="RND_pump_MFP"/>
</dbReference>
<proteinExistence type="inferred from homology"/>
<accession>A0A1H7PHG3</accession>
<dbReference type="STRING" id="332977.SAMN05421740_104371"/>
<dbReference type="GO" id="GO:0046677">
    <property type="term" value="P:response to antibiotic"/>
    <property type="evidence" value="ECO:0007669"/>
    <property type="project" value="TreeGrafter"/>
</dbReference>
<evidence type="ECO:0000259" key="5">
    <source>
        <dbReference type="Pfam" id="PF25917"/>
    </source>
</evidence>
<organism evidence="7 8">
    <name type="scientific">Parapedobacter koreensis</name>
    <dbReference type="NCBI Taxonomy" id="332977"/>
    <lineage>
        <taxon>Bacteria</taxon>
        <taxon>Pseudomonadati</taxon>
        <taxon>Bacteroidota</taxon>
        <taxon>Sphingobacteriia</taxon>
        <taxon>Sphingobacteriales</taxon>
        <taxon>Sphingobacteriaceae</taxon>
        <taxon>Parapedobacter</taxon>
    </lineage>
</organism>
<dbReference type="InterPro" id="IPR058625">
    <property type="entry name" value="MdtA-like_BSH"/>
</dbReference>
<evidence type="ECO:0000313" key="8">
    <source>
        <dbReference type="Proteomes" id="UP000198916"/>
    </source>
</evidence>
<evidence type="ECO:0000256" key="2">
    <source>
        <dbReference type="SAM" id="Coils"/>
    </source>
</evidence>
<dbReference type="GO" id="GO:0022857">
    <property type="term" value="F:transmembrane transporter activity"/>
    <property type="evidence" value="ECO:0007669"/>
    <property type="project" value="InterPro"/>
</dbReference>
<evidence type="ECO:0000256" key="1">
    <source>
        <dbReference type="ARBA" id="ARBA00009477"/>
    </source>
</evidence>
<dbReference type="OrthoDB" id="9801814at2"/>
<sequence>MDIKLTLIYPLFASSLLAGLLGGCAVDGGQTEDQADQQSITTTPVIEVEALDTTIHQDYVANIQAFKNVEIRSRLRGFLEKIYIDEGSEVSQGQPLFKLSDTEYASDVARCEAVLENAIADGKTISLEVDRTKLLVEKNIVSKTDLEVAQAQLAAAESKIKEAKSLLQHAKAQLAYTTVRAPFTGRIDRIPLKEGSLLDEGALLTSISDLRNVYAYFDISEQEYLGIVANDNIRTVDFNMPVTLTLANGTVYPYTGTAGFAENEFEETTGTISLRALFPNPDGLIKHAASGKVGVPLQSGENLAVHQKSVFEIQDRTYVYKVKDGKTLVMTPFRAGPRIGHYYLVEDGLSARDTIVFEGVQNLRDGMTISPKMTSLADNQLAASGTQ</sequence>
<feature type="chain" id="PRO_5011703136" evidence="3">
    <location>
        <begin position="26"/>
        <end position="387"/>
    </location>
</feature>
<dbReference type="PANTHER" id="PTHR30158">
    <property type="entry name" value="ACRA/E-RELATED COMPONENT OF DRUG EFFLUX TRANSPORTER"/>
    <property type="match status" value="1"/>
</dbReference>
<dbReference type="Gene3D" id="1.10.287.470">
    <property type="entry name" value="Helix hairpin bin"/>
    <property type="match status" value="1"/>
</dbReference>
<feature type="coiled-coil region" evidence="2">
    <location>
        <begin position="146"/>
        <end position="173"/>
    </location>
</feature>
<dbReference type="GO" id="GO:0030313">
    <property type="term" value="C:cell envelope"/>
    <property type="evidence" value="ECO:0007669"/>
    <property type="project" value="UniProtKB-SubCell"/>
</dbReference>
<keyword evidence="2" id="KW-0175">Coiled coil</keyword>
<comment type="similarity">
    <text evidence="1">Belongs to the membrane fusion protein (MFP) (TC 8.A.1) family.</text>
</comment>
<dbReference type="Pfam" id="PF25876">
    <property type="entry name" value="HH_MFP_RND"/>
    <property type="match status" value="1"/>
</dbReference>
<dbReference type="Gene3D" id="2.40.420.20">
    <property type="match status" value="1"/>
</dbReference>
<dbReference type="InterPro" id="IPR058626">
    <property type="entry name" value="MdtA-like_b-barrel"/>
</dbReference>
<dbReference type="PROSITE" id="PS51257">
    <property type="entry name" value="PROKAR_LIPOPROTEIN"/>
    <property type="match status" value="1"/>
</dbReference>
<dbReference type="NCBIfam" id="TIGR01730">
    <property type="entry name" value="RND_mfp"/>
    <property type="match status" value="1"/>
</dbReference>
<evidence type="ECO:0000256" key="3">
    <source>
        <dbReference type="SAM" id="SignalP"/>
    </source>
</evidence>
<dbReference type="SUPFAM" id="SSF111369">
    <property type="entry name" value="HlyD-like secretion proteins"/>
    <property type="match status" value="1"/>
</dbReference>
<dbReference type="Proteomes" id="UP000198916">
    <property type="component" value="Unassembled WGS sequence"/>
</dbReference>
<feature type="domain" description="Multidrug resistance protein MdtA-like barrel-sandwich hybrid" evidence="5">
    <location>
        <begin position="68"/>
        <end position="202"/>
    </location>
</feature>
<feature type="signal peptide" evidence="3">
    <location>
        <begin position="1"/>
        <end position="25"/>
    </location>
</feature>
<dbReference type="PANTHER" id="PTHR30158:SF23">
    <property type="entry name" value="MULTIDRUG RESISTANCE PROTEIN MEXA"/>
    <property type="match status" value="1"/>
</dbReference>
<dbReference type="RefSeq" id="WP_090605975.1">
    <property type="nucleotide sequence ID" value="NZ_FNZR01000004.1"/>
</dbReference>
<evidence type="ECO:0000259" key="4">
    <source>
        <dbReference type="Pfam" id="PF25876"/>
    </source>
</evidence>
<dbReference type="AlphaFoldDB" id="A0A1H7PHG3"/>
<keyword evidence="3" id="KW-0732">Signal</keyword>
<protein>
    <submittedName>
        <fullName evidence="7">Membrane fusion protein, multidrug efflux system</fullName>
    </submittedName>
</protein>
<dbReference type="InterPro" id="IPR058624">
    <property type="entry name" value="MdtA-like_HH"/>
</dbReference>
<dbReference type="GO" id="GO:0005886">
    <property type="term" value="C:plasma membrane"/>
    <property type="evidence" value="ECO:0007669"/>
    <property type="project" value="TreeGrafter"/>
</dbReference>
<keyword evidence="8" id="KW-1185">Reference proteome</keyword>